<dbReference type="InterPro" id="IPR050121">
    <property type="entry name" value="Cytochrome_P450_monoxygenase"/>
</dbReference>
<proteinExistence type="inferred from homology"/>
<name>A0A9W9M7M8_9EURO</name>
<dbReference type="InterPro" id="IPR017972">
    <property type="entry name" value="Cyt_P450_CS"/>
</dbReference>
<dbReference type="OrthoDB" id="3945418at2759"/>
<protein>
    <submittedName>
        <fullName evidence="8">Elymoclavine monooxygenase</fullName>
    </submittedName>
</protein>
<feature type="binding site" description="axial binding residue" evidence="6">
    <location>
        <position position="437"/>
    </location>
    <ligand>
        <name>heme</name>
        <dbReference type="ChEBI" id="CHEBI:30413"/>
    </ligand>
    <ligandPart>
        <name>Fe</name>
        <dbReference type="ChEBI" id="CHEBI:18248"/>
    </ligandPart>
</feature>
<evidence type="ECO:0000256" key="3">
    <source>
        <dbReference type="ARBA" id="ARBA00022723"/>
    </source>
</evidence>
<gene>
    <name evidence="8" type="ORF">N7449_008978</name>
</gene>
<dbReference type="InterPro" id="IPR036396">
    <property type="entry name" value="Cyt_P450_sf"/>
</dbReference>
<evidence type="ECO:0000313" key="9">
    <source>
        <dbReference type="Proteomes" id="UP001150942"/>
    </source>
</evidence>
<comment type="cofactor">
    <cofactor evidence="1 6">
        <name>heme</name>
        <dbReference type="ChEBI" id="CHEBI:30413"/>
    </cofactor>
</comment>
<reference evidence="8" key="1">
    <citation type="submission" date="2022-11" db="EMBL/GenBank/DDBJ databases">
        <authorList>
            <person name="Petersen C."/>
        </authorList>
    </citation>
    <scope>NUCLEOTIDE SEQUENCE</scope>
    <source>
        <strain evidence="8">IBT 20477</strain>
    </source>
</reference>
<keyword evidence="5 6" id="KW-0408">Iron</keyword>
<dbReference type="GO" id="GO:0043386">
    <property type="term" value="P:mycotoxin biosynthetic process"/>
    <property type="evidence" value="ECO:0007669"/>
    <property type="project" value="UniProtKB-ARBA"/>
</dbReference>
<evidence type="ECO:0000256" key="6">
    <source>
        <dbReference type="PIRSR" id="PIRSR602401-1"/>
    </source>
</evidence>
<evidence type="ECO:0000313" key="8">
    <source>
        <dbReference type="EMBL" id="KAJ5192836.1"/>
    </source>
</evidence>
<dbReference type="CDD" id="cd11062">
    <property type="entry name" value="CYP58-like"/>
    <property type="match status" value="1"/>
</dbReference>
<dbReference type="PRINTS" id="PR00385">
    <property type="entry name" value="P450"/>
</dbReference>
<evidence type="ECO:0000256" key="5">
    <source>
        <dbReference type="ARBA" id="ARBA00023004"/>
    </source>
</evidence>
<sequence>MAVVLPQTILLAVIISVVSCILRRLFFHPLRHVPGPKLAAMSGLYGFYHNTFNGGYVKLFPDLHKEHKSPVIRIGPNIVHVNDPEFYQTMFASKTKYRKDPQFYDALDGKGALLSITDDQEYRSYRSHMSPLFSVKFAADAAPTVLSELERMSGYLDKQKAAGMPIDIQLVYRAFVADIGCRALLGHELDFMAFGLETTQFMHATKQLQKASWLVIQFPNAMRLLNYLPDFINNIMAPELMWFNNHCAAWFEKARENRKKGVEASPKRFFDLCLDVHSSSDMNIRDIVSPVADSYNLLAAGMDTTSYTLSCATFYILESPDCTKRLRNELSDAGLSDSESLDLKKIQNLPYLSAVIKEALRLSHGTPGYLPRVVPSGGVHIGSTFISEGAKISTTHPVVQLDPTIFPEPNIFRPERWIDNKDLERWHIGFSKGPRKCIGMNLANLQLYSCLAYIFARYDMQLFETDRKSLEWSDYIVAQTAGPIKIKILSDRWK</sequence>
<dbReference type="PANTHER" id="PTHR24305">
    <property type="entry name" value="CYTOCHROME P450"/>
    <property type="match status" value="1"/>
</dbReference>
<evidence type="ECO:0000256" key="1">
    <source>
        <dbReference type="ARBA" id="ARBA00001971"/>
    </source>
</evidence>
<evidence type="ECO:0000256" key="2">
    <source>
        <dbReference type="ARBA" id="ARBA00010617"/>
    </source>
</evidence>
<evidence type="ECO:0000256" key="7">
    <source>
        <dbReference type="RuleBase" id="RU000461"/>
    </source>
</evidence>
<comment type="caution">
    <text evidence="8">The sequence shown here is derived from an EMBL/GenBank/DDBJ whole genome shotgun (WGS) entry which is preliminary data.</text>
</comment>
<organism evidence="8 9">
    <name type="scientific">Penicillium cf. viridicatum</name>
    <dbReference type="NCBI Taxonomy" id="2972119"/>
    <lineage>
        <taxon>Eukaryota</taxon>
        <taxon>Fungi</taxon>
        <taxon>Dikarya</taxon>
        <taxon>Ascomycota</taxon>
        <taxon>Pezizomycotina</taxon>
        <taxon>Eurotiomycetes</taxon>
        <taxon>Eurotiomycetidae</taxon>
        <taxon>Eurotiales</taxon>
        <taxon>Aspergillaceae</taxon>
        <taxon>Penicillium</taxon>
    </lineage>
</organism>
<keyword evidence="7 8" id="KW-0503">Monooxygenase</keyword>
<dbReference type="Pfam" id="PF00067">
    <property type="entry name" value="p450"/>
    <property type="match status" value="1"/>
</dbReference>
<dbReference type="SUPFAM" id="SSF48264">
    <property type="entry name" value="Cytochrome P450"/>
    <property type="match status" value="1"/>
</dbReference>
<dbReference type="PANTHER" id="PTHR24305:SF166">
    <property type="entry name" value="CYTOCHROME P450 12A4, MITOCHONDRIAL-RELATED"/>
    <property type="match status" value="1"/>
</dbReference>
<dbReference type="PROSITE" id="PS00086">
    <property type="entry name" value="CYTOCHROME_P450"/>
    <property type="match status" value="1"/>
</dbReference>
<dbReference type="GO" id="GO:0005506">
    <property type="term" value="F:iron ion binding"/>
    <property type="evidence" value="ECO:0007669"/>
    <property type="project" value="InterPro"/>
</dbReference>
<keyword evidence="6 7" id="KW-0349">Heme</keyword>
<comment type="similarity">
    <text evidence="2 7">Belongs to the cytochrome P450 family.</text>
</comment>
<keyword evidence="9" id="KW-1185">Reference proteome</keyword>
<dbReference type="Gene3D" id="1.10.630.10">
    <property type="entry name" value="Cytochrome P450"/>
    <property type="match status" value="1"/>
</dbReference>
<dbReference type="GO" id="GO:0016705">
    <property type="term" value="F:oxidoreductase activity, acting on paired donors, with incorporation or reduction of molecular oxygen"/>
    <property type="evidence" value="ECO:0007669"/>
    <property type="project" value="InterPro"/>
</dbReference>
<dbReference type="PRINTS" id="PR00463">
    <property type="entry name" value="EP450I"/>
</dbReference>
<dbReference type="GO" id="GO:0020037">
    <property type="term" value="F:heme binding"/>
    <property type="evidence" value="ECO:0007669"/>
    <property type="project" value="InterPro"/>
</dbReference>
<evidence type="ECO:0000256" key="4">
    <source>
        <dbReference type="ARBA" id="ARBA00023002"/>
    </source>
</evidence>
<dbReference type="Proteomes" id="UP001150942">
    <property type="component" value="Unassembled WGS sequence"/>
</dbReference>
<accession>A0A9W9M7M8</accession>
<keyword evidence="3 6" id="KW-0479">Metal-binding</keyword>
<reference evidence="8" key="2">
    <citation type="journal article" date="2023" name="IMA Fungus">
        <title>Comparative genomic study of the Penicillium genus elucidates a diverse pangenome and 15 lateral gene transfer events.</title>
        <authorList>
            <person name="Petersen C."/>
            <person name="Sorensen T."/>
            <person name="Nielsen M.R."/>
            <person name="Sondergaard T.E."/>
            <person name="Sorensen J.L."/>
            <person name="Fitzpatrick D.A."/>
            <person name="Frisvad J.C."/>
            <person name="Nielsen K.L."/>
        </authorList>
    </citation>
    <scope>NUCLEOTIDE SEQUENCE</scope>
    <source>
        <strain evidence="8">IBT 20477</strain>
    </source>
</reference>
<keyword evidence="4 7" id="KW-0560">Oxidoreductase</keyword>
<dbReference type="InterPro" id="IPR002401">
    <property type="entry name" value="Cyt_P450_E_grp-I"/>
</dbReference>
<dbReference type="AlphaFoldDB" id="A0A9W9M7M8"/>
<dbReference type="InterPro" id="IPR001128">
    <property type="entry name" value="Cyt_P450"/>
</dbReference>
<dbReference type="EMBL" id="JAPQKQ010000006">
    <property type="protein sequence ID" value="KAJ5192836.1"/>
    <property type="molecule type" value="Genomic_DNA"/>
</dbReference>
<dbReference type="GO" id="GO:0004497">
    <property type="term" value="F:monooxygenase activity"/>
    <property type="evidence" value="ECO:0007669"/>
    <property type="project" value="UniProtKB-KW"/>
</dbReference>